<accession>A0AAN8KN14</accession>
<proteinExistence type="predicted"/>
<dbReference type="SUPFAM" id="SSF49265">
    <property type="entry name" value="Fibronectin type III"/>
    <property type="match status" value="2"/>
</dbReference>
<feature type="signal peptide" evidence="3">
    <location>
        <begin position="1"/>
        <end position="18"/>
    </location>
</feature>
<feature type="compositionally biased region" description="Polar residues" evidence="1">
    <location>
        <begin position="346"/>
        <end position="355"/>
    </location>
</feature>
<dbReference type="GO" id="GO:0005886">
    <property type="term" value="C:plasma membrane"/>
    <property type="evidence" value="ECO:0007669"/>
    <property type="project" value="TreeGrafter"/>
</dbReference>
<dbReference type="InterPro" id="IPR050650">
    <property type="entry name" value="Type-II_Cytokine-TF_Rcpt"/>
</dbReference>
<dbReference type="PANTHER" id="PTHR20859">
    <property type="entry name" value="INTERFERON/INTERLEUKIN RECEPTOR"/>
    <property type="match status" value="1"/>
</dbReference>
<dbReference type="InterPro" id="IPR003961">
    <property type="entry name" value="FN3_dom"/>
</dbReference>
<gene>
    <name evidence="6" type="ORF">J4Q44_G00371430</name>
</gene>
<keyword evidence="2" id="KW-0472">Membrane</keyword>
<dbReference type="AlphaFoldDB" id="A0AAN8KN14"/>
<organism evidence="6 7">
    <name type="scientific">Coregonus suidteri</name>
    <dbReference type="NCBI Taxonomy" id="861788"/>
    <lineage>
        <taxon>Eukaryota</taxon>
        <taxon>Metazoa</taxon>
        <taxon>Chordata</taxon>
        <taxon>Craniata</taxon>
        <taxon>Vertebrata</taxon>
        <taxon>Euteleostomi</taxon>
        <taxon>Actinopterygii</taxon>
        <taxon>Neopterygii</taxon>
        <taxon>Teleostei</taxon>
        <taxon>Protacanthopterygii</taxon>
        <taxon>Salmoniformes</taxon>
        <taxon>Salmonidae</taxon>
        <taxon>Coregoninae</taxon>
        <taxon>Coregonus</taxon>
    </lineage>
</organism>
<feature type="compositionally biased region" description="Low complexity" evidence="1">
    <location>
        <begin position="297"/>
        <end position="306"/>
    </location>
</feature>
<dbReference type="Proteomes" id="UP001356427">
    <property type="component" value="Unassembled WGS sequence"/>
</dbReference>
<reference evidence="6 7" key="1">
    <citation type="submission" date="2021-04" db="EMBL/GenBank/DDBJ databases">
        <authorList>
            <person name="De Guttry C."/>
            <person name="Zahm M."/>
            <person name="Klopp C."/>
            <person name="Cabau C."/>
            <person name="Louis A."/>
            <person name="Berthelot C."/>
            <person name="Parey E."/>
            <person name="Roest Crollius H."/>
            <person name="Montfort J."/>
            <person name="Robinson-Rechavi M."/>
            <person name="Bucao C."/>
            <person name="Bouchez O."/>
            <person name="Gislard M."/>
            <person name="Lluch J."/>
            <person name="Milhes M."/>
            <person name="Lampietro C."/>
            <person name="Lopez Roques C."/>
            <person name="Donnadieu C."/>
            <person name="Braasch I."/>
            <person name="Desvignes T."/>
            <person name="Postlethwait J."/>
            <person name="Bobe J."/>
            <person name="Wedekind C."/>
            <person name="Guiguen Y."/>
        </authorList>
    </citation>
    <scope>NUCLEOTIDE SEQUENCE [LARGE SCALE GENOMIC DNA]</scope>
    <source>
        <strain evidence="6">Cs_M1</strain>
        <tissue evidence="6">Blood</tissue>
    </source>
</reference>
<dbReference type="Gene3D" id="2.60.40.10">
    <property type="entry name" value="Immunoglobulins"/>
    <property type="match status" value="1"/>
</dbReference>
<dbReference type="InterPro" id="IPR013783">
    <property type="entry name" value="Ig-like_fold"/>
</dbReference>
<dbReference type="InterPro" id="IPR015373">
    <property type="entry name" value="Interferon/interleukin_rcp_dom"/>
</dbReference>
<comment type="caution">
    <text evidence="6">The sequence shown here is derived from an EMBL/GenBank/DDBJ whole genome shotgun (WGS) entry which is preliminary data.</text>
</comment>
<evidence type="ECO:0000313" key="6">
    <source>
        <dbReference type="EMBL" id="KAK6292559.1"/>
    </source>
</evidence>
<dbReference type="GO" id="GO:0004896">
    <property type="term" value="F:cytokine receptor activity"/>
    <property type="evidence" value="ECO:0007669"/>
    <property type="project" value="TreeGrafter"/>
</dbReference>
<evidence type="ECO:0000256" key="2">
    <source>
        <dbReference type="SAM" id="Phobius"/>
    </source>
</evidence>
<feature type="region of interest" description="Disordered" evidence="1">
    <location>
        <begin position="297"/>
        <end position="369"/>
    </location>
</feature>
<keyword evidence="7" id="KW-1185">Reference proteome</keyword>
<feature type="compositionally biased region" description="Basic and acidic residues" evidence="1">
    <location>
        <begin position="356"/>
        <end position="369"/>
    </location>
</feature>
<keyword evidence="3" id="KW-0732">Signal</keyword>
<feature type="domain" description="Interferon/interleukin receptor" evidence="5">
    <location>
        <begin position="121"/>
        <end position="220"/>
    </location>
</feature>
<feature type="chain" id="PRO_5042983327" evidence="3">
    <location>
        <begin position="19"/>
        <end position="369"/>
    </location>
</feature>
<dbReference type="Pfam" id="PF09294">
    <property type="entry name" value="Interfer-bind"/>
    <property type="match status" value="1"/>
</dbReference>
<feature type="compositionally biased region" description="Low complexity" evidence="1">
    <location>
        <begin position="316"/>
        <end position="330"/>
    </location>
</feature>
<evidence type="ECO:0000256" key="3">
    <source>
        <dbReference type="SAM" id="SignalP"/>
    </source>
</evidence>
<name>A0AAN8KN14_9TELE</name>
<keyword evidence="2" id="KW-0812">Transmembrane</keyword>
<dbReference type="InterPro" id="IPR036116">
    <property type="entry name" value="FN3_sf"/>
</dbReference>
<evidence type="ECO:0000256" key="1">
    <source>
        <dbReference type="SAM" id="MobiDB-lite"/>
    </source>
</evidence>
<evidence type="ECO:0000259" key="5">
    <source>
        <dbReference type="Pfam" id="PF09294"/>
    </source>
</evidence>
<dbReference type="Pfam" id="PF01108">
    <property type="entry name" value="Tissue_fac"/>
    <property type="match status" value="1"/>
</dbReference>
<evidence type="ECO:0000313" key="7">
    <source>
        <dbReference type="Proteomes" id="UP001356427"/>
    </source>
</evidence>
<protein>
    <submittedName>
        <fullName evidence="6">Uncharacterized protein</fullName>
    </submittedName>
</protein>
<feature type="domain" description="Fibronectin type-III" evidence="4">
    <location>
        <begin position="14"/>
        <end position="109"/>
    </location>
</feature>
<dbReference type="PANTHER" id="PTHR20859:SF85">
    <property type="entry name" value="INTERFERON ALPHA_BETA RECEPTOR 1 ISOFORM X1"/>
    <property type="match status" value="1"/>
</dbReference>
<dbReference type="EMBL" id="JAGTTL010000038">
    <property type="protein sequence ID" value="KAK6292559.1"/>
    <property type="molecule type" value="Genomic_DNA"/>
</dbReference>
<evidence type="ECO:0000259" key="4">
    <source>
        <dbReference type="Pfam" id="PF01108"/>
    </source>
</evidence>
<feature type="transmembrane region" description="Helical" evidence="2">
    <location>
        <begin position="228"/>
        <end position="247"/>
    </location>
</feature>
<keyword evidence="2" id="KW-1133">Transmembrane helix</keyword>
<sequence>MLLRLFPWPVFLLAYSEFTVLPSPHNVKMDAVNTQYIMRWDWNHSLANHNVTFTAQYTFSNQRFDEGSYSGKCIRITEERCDFSRELDLYVGSYILRVRAEGRGQMSNWSCLKFVPDEDAALGPPSHVALDPGDAMVTVSFRKPMKEQDHTMRSMLDSMSFSLQYWEKHPPSKKQENVFDTEERTLFFLKPWTEYCMQVSAFIKLSNKTSPYTPQQCVRTLGKRHPPVWQVLLALLCCVTLMTVPICRHYKKRKSIVSKYTFPSSILHNTQDQMFLLLPREESCVATAVVAVQVEQTSQGEQQQVKGQRDVEAEQDSGSSSIQRGQGSSSHDSGIYSGEDSGKRSVGSTTTSQPEDTLRKKIDPFSKLL</sequence>